<keyword evidence="3" id="KW-1185">Reference proteome</keyword>
<evidence type="ECO:0000313" key="2">
    <source>
        <dbReference type="EMBL" id="KAL0178571.1"/>
    </source>
</evidence>
<feature type="domain" description="VWFA" evidence="1">
    <location>
        <begin position="1"/>
        <end position="133"/>
    </location>
</feature>
<dbReference type="PANTHER" id="PTHR24020:SF84">
    <property type="entry name" value="VWFA DOMAIN-CONTAINING PROTEIN"/>
    <property type="match status" value="1"/>
</dbReference>
<dbReference type="InterPro" id="IPR002035">
    <property type="entry name" value="VWF_A"/>
</dbReference>
<dbReference type="Gene3D" id="3.40.50.410">
    <property type="entry name" value="von Willebrand factor, type A domain"/>
    <property type="match status" value="1"/>
</dbReference>
<sequence length="133" mass="14794">MKHTVSKSVVGEKRVRFGVVTYSDNPRLEFTLERYYSQFDVLRVISNLKASGGTRNTAQALSYTLSYFEEIHGGRAKKIPQVLFLITDGKVNDLSGLATWTESLAKSEVNFFAIGTEDADAEQLKQLVGNKGK</sequence>
<dbReference type="InterPro" id="IPR050525">
    <property type="entry name" value="ECM_Assembly_Org"/>
</dbReference>
<feature type="non-terminal residue" evidence="2">
    <location>
        <position position="133"/>
    </location>
</feature>
<dbReference type="Proteomes" id="UP001529510">
    <property type="component" value="Unassembled WGS sequence"/>
</dbReference>
<accession>A0ABD0PXN5</accession>
<dbReference type="SUPFAM" id="SSF53300">
    <property type="entry name" value="vWA-like"/>
    <property type="match status" value="1"/>
</dbReference>
<dbReference type="InterPro" id="IPR036465">
    <property type="entry name" value="vWFA_dom_sf"/>
</dbReference>
<proteinExistence type="predicted"/>
<gene>
    <name evidence="2" type="ORF">M9458_027465</name>
</gene>
<dbReference type="Pfam" id="PF00092">
    <property type="entry name" value="VWA"/>
    <property type="match status" value="1"/>
</dbReference>
<comment type="caution">
    <text evidence="2">The sequence shown here is derived from an EMBL/GenBank/DDBJ whole genome shotgun (WGS) entry which is preliminary data.</text>
</comment>
<dbReference type="PROSITE" id="PS50234">
    <property type="entry name" value="VWFA"/>
    <property type="match status" value="1"/>
</dbReference>
<dbReference type="AlphaFoldDB" id="A0ABD0PXN5"/>
<dbReference type="EMBL" id="JAMKFB020000013">
    <property type="protein sequence ID" value="KAL0178571.1"/>
    <property type="molecule type" value="Genomic_DNA"/>
</dbReference>
<reference evidence="2 3" key="1">
    <citation type="submission" date="2024-05" db="EMBL/GenBank/DDBJ databases">
        <title>Genome sequencing and assembly of Indian major carp, Cirrhinus mrigala (Hamilton, 1822).</title>
        <authorList>
            <person name="Mohindra V."/>
            <person name="Chowdhury L.M."/>
            <person name="Lal K."/>
            <person name="Jena J.K."/>
        </authorList>
    </citation>
    <scope>NUCLEOTIDE SEQUENCE [LARGE SCALE GENOMIC DNA]</scope>
    <source>
        <strain evidence="2">CM1030</strain>
        <tissue evidence="2">Blood</tissue>
    </source>
</reference>
<dbReference type="SMART" id="SM00327">
    <property type="entry name" value="VWA"/>
    <property type="match status" value="1"/>
</dbReference>
<name>A0ABD0PXN5_CIRMR</name>
<protein>
    <recommendedName>
        <fullName evidence="1">VWFA domain-containing protein</fullName>
    </recommendedName>
</protein>
<dbReference type="PANTHER" id="PTHR24020">
    <property type="entry name" value="COLLAGEN ALPHA"/>
    <property type="match status" value="1"/>
</dbReference>
<evidence type="ECO:0000259" key="1">
    <source>
        <dbReference type="PROSITE" id="PS50234"/>
    </source>
</evidence>
<evidence type="ECO:0000313" key="3">
    <source>
        <dbReference type="Proteomes" id="UP001529510"/>
    </source>
</evidence>
<organism evidence="2 3">
    <name type="scientific">Cirrhinus mrigala</name>
    <name type="common">Mrigala</name>
    <dbReference type="NCBI Taxonomy" id="683832"/>
    <lineage>
        <taxon>Eukaryota</taxon>
        <taxon>Metazoa</taxon>
        <taxon>Chordata</taxon>
        <taxon>Craniata</taxon>
        <taxon>Vertebrata</taxon>
        <taxon>Euteleostomi</taxon>
        <taxon>Actinopterygii</taxon>
        <taxon>Neopterygii</taxon>
        <taxon>Teleostei</taxon>
        <taxon>Ostariophysi</taxon>
        <taxon>Cypriniformes</taxon>
        <taxon>Cyprinidae</taxon>
        <taxon>Labeoninae</taxon>
        <taxon>Labeonini</taxon>
        <taxon>Cirrhinus</taxon>
    </lineage>
</organism>